<keyword evidence="2" id="KW-0812">Transmembrane</keyword>
<name>A0A426JX81_9PSEU</name>
<evidence type="ECO:0000313" key="5">
    <source>
        <dbReference type="Proteomes" id="UP000274515"/>
    </source>
</evidence>
<dbReference type="Proteomes" id="UP000274515">
    <property type="component" value="Unassembled WGS sequence"/>
</dbReference>
<dbReference type="EMBL" id="RSAA01000008">
    <property type="protein sequence ID" value="RRO17672.1"/>
    <property type="molecule type" value="Genomic_DNA"/>
</dbReference>
<feature type="domain" description="General stress protein 17M-like" evidence="3">
    <location>
        <begin position="24"/>
        <end position="90"/>
    </location>
</feature>
<organism evidence="4 5">
    <name type="scientific">Saccharopolyspora rhizosphaerae</name>
    <dbReference type="NCBI Taxonomy" id="2492662"/>
    <lineage>
        <taxon>Bacteria</taxon>
        <taxon>Bacillati</taxon>
        <taxon>Actinomycetota</taxon>
        <taxon>Actinomycetes</taxon>
        <taxon>Pseudonocardiales</taxon>
        <taxon>Pseudonocardiaceae</taxon>
        <taxon>Saccharopolyspora</taxon>
    </lineage>
</organism>
<dbReference type="OrthoDB" id="3381462at2"/>
<feature type="transmembrane region" description="Helical" evidence="2">
    <location>
        <begin position="106"/>
        <end position="128"/>
    </location>
</feature>
<feature type="transmembrane region" description="Helical" evidence="2">
    <location>
        <begin position="72"/>
        <end position="94"/>
    </location>
</feature>
<keyword evidence="2" id="KW-1133">Transmembrane helix</keyword>
<accession>A0A426JX81</accession>
<reference evidence="4 5" key="1">
    <citation type="submission" date="2018-11" db="EMBL/GenBank/DDBJ databases">
        <title>Saccharopolyspora rhizosphaerae sp. nov., an actinomycete isolated from rhizosphere soil in Thailand.</title>
        <authorList>
            <person name="Intra B."/>
            <person name="Euanorasetr J."/>
            <person name="Take A."/>
            <person name="Inahashi Y."/>
            <person name="Mori M."/>
            <person name="Panbangred W."/>
            <person name="Matsumoto A."/>
        </authorList>
    </citation>
    <scope>NUCLEOTIDE SEQUENCE [LARGE SCALE GENOMIC DNA]</scope>
    <source>
        <strain evidence="4 5">H219</strain>
    </source>
</reference>
<dbReference type="InterPro" id="IPR025889">
    <property type="entry name" value="GSP17M-like_dom"/>
</dbReference>
<gene>
    <name evidence="4" type="ORF">EIL87_10405</name>
</gene>
<dbReference type="Pfam" id="PF11181">
    <property type="entry name" value="YflT"/>
    <property type="match status" value="1"/>
</dbReference>
<keyword evidence="2" id="KW-0472">Membrane</keyword>
<sequence length="177" mass="18740">MTQQPPSPDAGESSPVDKPARRPAASYATYGEAENAVDYLADQQFPVERVAIVGHDVKLVEQVVGRMSYGRAALHGASSGAVTGVLIGWIFGLLSWIEPLLTSLTLAVYGLVFGAIVGAVISLVTYALQGGRRDFTAVQHMVPSRYEVLVDTEVADEAARLLQQREGTSGDVTGPPS</sequence>
<evidence type="ECO:0000313" key="4">
    <source>
        <dbReference type="EMBL" id="RRO17672.1"/>
    </source>
</evidence>
<protein>
    <recommendedName>
        <fullName evidence="3">General stress protein 17M-like domain-containing protein</fullName>
    </recommendedName>
</protein>
<comment type="caution">
    <text evidence="4">The sequence shown here is derived from an EMBL/GenBank/DDBJ whole genome shotgun (WGS) entry which is preliminary data.</text>
</comment>
<feature type="region of interest" description="Disordered" evidence="1">
    <location>
        <begin position="1"/>
        <end position="23"/>
    </location>
</feature>
<evidence type="ECO:0000256" key="1">
    <source>
        <dbReference type="SAM" id="MobiDB-lite"/>
    </source>
</evidence>
<evidence type="ECO:0000259" key="3">
    <source>
        <dbReference type="Pfam" id="PF11181"/>
    </source>
</evidence>
<proteinExistence type="predicted"/>
<evidence type="ECO:0000256" key="2">
    <source>
        <dbReference type="SAM" id="Phobius"/>
    </source>
</evidence>
<keyword evidence="5" id="KW-1185">Reference proteome</keyword>
<dbReference type="AlphaFoldDB" id="A0A426JX81"/>